<protein>
    <submittedName>
        <fullName evidence="2">Uncharacterized protein</fullName>
    </submittedName>
</protein>
<accession>A0AAE0TLV9</accession>
<evidence type="ECO:0000313" key="2">
    <source>
        <dbReference type="EMBL" id="KAK3669208.1"/>
    </source>
</evidence>
<feature type="region of interest" description="Disordered" evidence="1">
    <location>
        <begin position="40"/>
        <end position="120"/>
    </location>
</feature>
<reference evidence="2" key="1">
    <citation type="submission" date="2023-07" db="EMBL/GenBank/DDBJ databases">
        <title>Black Yeasts Isolated from many extreme environments.</title>
        <authorList>
            <person name="Coleine C."/>
            <person name="Stajich J.E."/>
            <person name="Selbmann L."/>
        </authorList>
    </citation>
    <scope>NUCLEOTIDE SEQUENCE</scope>
    <source>
        <strain evidence="2">CCFEE 5485</strain>
    </source>
</reference>
<comment type="caution">
    <text evidence="2">The sequence shown here is derived from an EMBL/GenBank/DDBJ whole genome shotgun (WGS) entry which is preliminary data.</text>
</comment>
<gene>
    <name evidence="2" type="ORF">LTR78_010905</name>
</gene>
<keyword evidence="3" id="KW-1185">Reference proteome</keyword>
<proteinExistence type="predicted"/>
<dbReference type="AlphaFoldDB" id="A0AAE0TLV9"/>
<sequence length="290" mass="32774">MTNRVARPRVSSLLARRNRHGVYLTRLGVQKLTAYVRQTKDRRKYGLRGQRERPATPSLEPASPIIVPESEATTSSRESTPCLLRLITPPLPPPPTPESLPPSPVTRSPPTPPSSELPSSRELELYNRIAELEEAKQESACVLAYNLDYNLQELTALFREHDDIVHDLLEHCEARYERLRDCHLAAAHDTCKRRHEFLYRRLSQAITLLNEITTLPDYSDEDPQDIVDGKFPAIMDYGKIVRWIGKLEIEAEDALGATGAVNLRGNVQQLRRRGYGLTPAARTARRAAQT</sequence>
<dbReference type="EMBL" id="JAUTXT010000098">
    <property type="protein sequence ID" value="KAK3669208.1"/>
    <property type="molecule type" value="Genomic_DNA"/>
</dbReference>
<feature type="compositionally biased region" description="Low complexity" evidence="1">
    <location>
        <begin position="69"/>
        <end position="88"/>
    </location>
</feature>
<evidence type="ECO:0000313" key="3">
    <source>
        <dbReference type="Proteomes" id="UP001274830"/>
    </source>
</evidence>
<name>A0AAE0TLV9_9PEZI</name>
<evidence type="ECO:0000256" key="1">
    <source>
        <dbReference type="SAM" id="MobiDB-lite"/>
    </source>
</evidence>
<feature type="compositionally biased region" description="Pro residues" evidence="1">
    <location>
        <begin position="89"/>
        <end position="115"/>
    </location>
</feature>
<organism evidence="2 3">
    <name type="scientific">Recurvomyces mirabilis</name>
    <dbReference type="NCBI Taxonomy" id="574656"/>
    <lineage>
        <taxon>Eukaryota</taxon>
        <taxon>Fungi</taxon>
        <taxon>Dikarya</taxon>
        <taxon>Ascomycota</taxon>
        <taxon>Pezizomycotina</taxon>
        <taxon>Dothideomycetes</taxon>
        <taxon>Dothideomycetidae</taxon>
        <taxon>Mycosphaerellales</taxon>
        <taxon>Teratosphaeriaceae</taxon>
        <taxon>Recurvomyces</taxon>
    </lineage>
</organism>
<dbReference type="Proteomes" id="UP001274830">
    <property type="component" value="Unassembled WGS sequence"/>
</dbReference>